<feature type="transmembrane region" description="Helical" evidence="5">
    <location>
        <begin position="331"/>
        <end position="351"/>
    </location>
</feature>
<dbReference type="AlphaFoldDB" id="A0A6F9DRS3"/>
<feature type="transmembrane region" description="Helical" evidence="5">
    <location>
        <begin position="19"/>
        <end position="44"/>
    </location>
</feature>
<organism evidence="6">
    <name type="scientific">Phallusia mammillata</name>
    <dbReference type="NCBI Taxonomy" id="59560"/>
    <lineage>
        <taxon>Eukaryota</taxon>
        <taxon>Metazoa</taxon>
        <taxon>Chordata</taxon>
        <taxon>Tunicata</taxon>
        <taxon>Ascidiacea</taxon>
        <taxon>Phlebobranchia</taxon>
        <taxon>Ascidiidae</taxon>
        <taxon>Phallusia</taxon>
    </lineage>
</organism>
<protein>
    <submittedName>
        <fullName evidence="6">Solute carrier family 22 member 15-like</fullName>
    </submittedName>
</protein>
<feature type="transmembrane region" description="Helical" evidence="5">
    <location>
        <begin position="299"/>
        <end position="319"/>
    </location>
</feature>
<feature type="transmembrane region" description="Helical" evidence="5">
    <location>
        <begin position="271"/>
        <end position="293"/>
    </location>
</feature>
<evidence type="ECO:0000313" key="6">
    <source>
        <dbReference type="EMBL" id="CAB3266142.1"/>
    </source>
</evidence>
<dbReference type="SUPFAM" id="SSF103473">
    <property type="entry name" value="MFS general substrate transporter"/>
    <property type="match status" value="1"/>
</dbReference>
<feature type="transmembrane region" description="Helical" evidence="5">
    <location>
        <begin position="191"/>
        <end position="210"/>
    </location>
</feature>
<keyword evidence="2 5" id="KW-0812">Transmembrane</keyword>
<proteinExistence type="evidence at transcript level"/>
<accession>A0A6F9DRS3</accession>
<dbReference type="InterPro" id="IPR005828">
    <property type="entry name" value="MFS_sugar_transport-like"/>
</dbReference>
<name>A0A6F9DRS3_9ASCI</name>
<gene>
    <name evidence="6" type="primary">Slc22a15-007</name>
</gene>
<dbReference type="GO" id="GO:0016020">
    <property type="term" value="C:membrane"/>
    <property type="evidence" value="ECO:0007669"/>
    <property type="project" value="UniProtKB-SubCell"/>
</dbReference>
<dbReference type="PANTHER" id="PTHR24064">
    <property type="entry name" value="SOLUTE CARRIER FAMILY 22 MEMBER"/>
    <property type="match status" value="1"/>
</dbReference>
<keyword evidence="3 5" id="KW-1133">Transmembrane helix</keyword>
<dbReference type="Pfam" id="PF00083">
    <property type="entry name" value="Sugar_tr"/>
    <property type="match status" value="1"/>
</dbReference>
<feature type="transmembrane region" description="Helical" evidence="5">
    <location>
        <begin position="77"/>
        <end position="97"/>
    </location>
</feature>
<reference evidence="6" key="1">
    <citation type="submission" date="2020-04" db="EMBL/GenBank/DDBJ databases">
        <authorList>
            <person name="Neveu A P."/>
        </authorList>
    </citation>
    <scope>NUCLEOTIDE SEQUENCE</scope>
    <source>
        <tissue evidence="6">Whole embryo</tissue>
    </source>
</reference>
<keyword evidence="4 5" id="KW-0472">Membrane</keyword>
<dbReference type="GO" id="GO:0022857">
    <property type="term" value="F:transmembrane transporter activity"/>
    <property type="evidence" value="ECO:0007669"/>
    <property type="project" value="InterPro"/>
</dbReference>
<evidence type="ECO:0000256" key="1">
    <source>
        <dbReference type="ARBA" id="ARBA00004141"/>
    </source>
</evidence>
<dbReference type="InterPro" id="IPR036259">
    <property type="entry name" value="MFS_trans_sf"/>
</dbReference>
<evidence type="ECO:0000256" key="4">
    <source>
        <dbReference type="ARBA" id="ARBA00023136"/>
    </source>
</evidence>
<feature type="transmembrane region" description="Helical" evidence="5">
    <location>
        <begin position="162"/>
        <end position="185"/>
    </location>
</feature>
<feature type="transmembrane region" description="Helical" evidence="5">
    <location>
        <begin position="104"/>
        <end position="124"/>
    </location>
</feature>
<feature type="transmembrane region" description="Helical" evidence="5">
    <location>
        <begin position="130"/>
        <end position="150"/>
    </location>
</feature>
<feature type="transmembrane region" description="Helical" evidence="5">
    <location>
        <begin position="363"/>
        <end position="380"/>
    </location>
</feature>
<evidence type="ECO:0000256" key="3">
    <source>
        <dbReference type="ARBA" id="ARBA00022989"/>
    </source>
</evidence>
<evidence type="ECO:0000256" key="2">
    <source>
        <dbReference type="ARBA" id="ARBA00022692"/>
    </source>
</evidence>
<evidence type="ECO:0000256" key="5">
    <source>
        <dbReference type="SAM" id="Phobius"/>
    </source>
</evidence>
<dbReference type="Gene3D" id="1.20.1250.20">
    <property type="entry name" value="MFS general substrate transporter like domains"/>
    <property type="match status" value="1"/>
</dbReference>
<dbReference type="EMBL" id="LR790280">
    <property type="protein sequence ID" value="CAB3266142.1"/>
    <property type="molecule type" value="mRNA"/>
</dbReference>
<comment type="subcellular location">
    <subcellularLocation>
        <location evidence="1">Membrane</location>
        <topology evidence="1">Multi-pass membrane protein</topology>
    </subcellularLocation>
</comment>
<sequence>MDIDDCYAKVVGTFGRYQVWVFCAHLVNTLILCPQTFLLVFIGAKPCEVNSTNPHVDNRSFIAVEWDLLDRAWIEDIIQSMYFVGFLIGVVIFGQLSDRFGRRVVMLAGFHMLVPVSLMSGYSFSWQSFAATRFGVGFLSGGASLVQFIYTQEMIGRKWWAYTGLVVSATFAVGIVLTSVTAFYITPWRLLTKTIAYLQIIPTLCIWTLCESPRWLYSKGRLVETEMLLVKVAKRNGLKDPVVSLRKKVDKVNQHYTLIDLLGNSETRKRALIMAYLWFVNSFIYYALALAASDISENLYLSEGLQGLAEFPALLFCLITINRTWCGRRRLLVICFTLSGFFALAIMAFRSEEKSSGKFACGLLGKMMIAASFSTVYIYTPELFPTVVRMWPWVPHQCHQELEEF</sequence>